<dbReference type="Proteomes" id="UP000199467">
    <property type="component" value="Unassembled WGS sequence"/>
</dbReference>
<organism evidence="1 2">
    <name type="scientific">Ectopseudomonas chengduensis</name>
    <dbReference type="NCBI Taxonomy" id="489632"/>
    <lineage>
        <taxon>Bacteria</taxon>
        <taxon>Pseudomonadati</taxon>
        <taxon>Pseudomonadota</taxon>
        <taxon>Gammaproteobacteria</taxon>
        <taxon>Pseudomonadales</taxon>
        <taxon>Pseudomonadaceae</taxon>
        <taxon>Ectopseudomonas</taxon>
    </lineage>
</organism>
<proteinExistence type="predicted"/>
<evidence type="ECO:0000313" key="1">
    <source>
        <dbReference type="EMBL" id="SDD46494.1"/>
    </source>
</evidence>
<gene>
    <name evidence="1" type="ORF">SAMN05216576_1172</name>
</gene>
<sequence length="257" mass="29573">MELINKLNLVEWATVLAFITGLWKFVLKSAFEIWWKNKLEQQKQEVGNALSIQKELTLKNAEFEKVKLERVLPLLEKINSAISEHNLMFNTYAHAIANNMSYPERLEGLRLEQDKKMVSALSKISIYIPSEFRALLYQLRRVMSCSWRDAERACGVLRSCGSSSEIAFAAQELYSELINCYYSMCSEYISSTSSPIALSEILTSHQLDQAARTNRLDPANQLAWKFLLLPEYYSSNEQVAAQNQYEQFHKNNNQPPA</sequence>
<protein>
    <submittedName>
        <fullName evidence="1">Uncharacterized protein</fullName>
    </submittedName>
</protein>
<evidence type="ECO:0000313" key="2">
    <source>
        <dbReference type="Proteomes" id="UP000199467"/>
    </source>
</evidence>
<reference evidence="2" key="1">
    <citation type="submission" date="2016-10" db="EMBL/GenBank/DDBJ databases">
        <authorList>
            <person name="Varghese N."/>
            <person name="Submissions S."/>
        </authorList>
    </citation>
    <scope>NUCLEOTIDE SEQUENCE [LARGE SCALE GENOMIC DNA]</scope>
    <source>
        <strain evidence="2">DSM 26382</strain>
    </source>
</reference>
<dbReference type="RefSeq" id="WP_131515332.1">
    <property type="nucleotide sequence ID" value="NZ_FMZQ01000017.1"/>
</dbReference>
<keyword evidence="2" id="KW-1185">Reference proteome</keyword>
<accession>A0A1G6UYZ7</accession>
<name>A0A1G6UYZ7_9GAMM</name>
<dbReference type="AlphaFoldDB" id="A0A1G6UYZ7"/>
<dbReference type="EMBL" id="FMZQ01000017">
    <property type="protein sequence ID" value="SDD46494.1"/>
    <property type="molecule type" value="Genomic_DNA"/>
</dbReference>